<comment type="similarity">
    <text evidence="1">Belongs to the BlaI transcriptional regulatory family.</text>
</comment>
<evidence type="ECO:0000313" key="5">
    <source>
        <dbReference type="EMBL" id="MBE1160023.1"/>
    </source>
</evidence>
<dbReference type="InterPro" id="IPR005650">
    <property type="entry name" value="BlaI_family"/>
</dbReference>
<dbReference type="InterPro" id="IPR036390">
    <property type="entry name" value="WH_DNA-bd_sf"/>
</dbReference>
<protein>
    <submittedName>
        <fullName evidence="5">BlaI/MecI/CopY family transcriptional regulator</fullName>
    </submittedName>
</protein>
<keyword evidence="6" id="KW-1185">Reference proteome</keyword>
<accession>A0ABR9G7J9</accession>
<dbReference type="InterPro" id="IPR036388">
    <property type="entry name" value="WH-like_DNA-bd_sf"/>
</dbReference>
<dbReference type="Gene3D" id="1.10.10.10">
    <property type="entry name" value="Winged helix-like DNA-binding domain superfamily/Winged helix DNA-binding domain"/>
    <property type="match status" value="1"/>
</dbReference>
<dbReference type="SUPFAM" id="SSF46785">
    <property type="entry name" value="Winged helix' DNA-binding domain"/>
    <property type="match status" value="1"/>
</dbReference>
<dbReference type="PIRSF" id="PIRSF019455">
    <property type="entry name" value="CopR_AtkY"/>
    <property type="match status" value="1"/>
</dbReference>
<sequence>MPPINVPISEAESRVMEVLWQQAPLASEQIVAAIQQHSDWHEKTIRTLLNRLLGKGAVEATRDGRRYLYAPLLSRAQWQSQESHSLLDRVFGGRVAPLLAHFSQHEKLSAKDIAELRKLIDAIEQKER</sequence>
<comment type="caution">
    <text evidence="5">The sequence shown here is derived from an EMBL/GenBank/DDBJ whole genome shotgun (WGS) entry which is preliminary data.</text>
</comment>
<dbReference type="Pfam" id="PF03965">
    <property type="entry name" value="Penicillinase_R"/>
    <property type="match status" value="1"/>
</dbReference>
<dbReference type="RefSeq" id="WP_192554867.1">
    <property type="nucleotide sequence ID" value="NZ_JACZZA010000002.1"/>
</dbReference>
<evidence type="ECO:0000256" key="4">
    <source>
        <dbReference type="ARBA" id="ARBA00023163"/>
    </source>
</evidence>
<organism evidence="5 6">
    <name type="scientific">Dyella acidiphila</name>
    <dbReference type="NCBI Taxonomy" id="2775866"/>
    <lineage>
        <taxon>Bacteria</taxon>
        <taxon>Pseudomonadati</taxon>
        <taxon>Pseudomonadota</taxon>
        <taxon>Gammaproteobacteria</taxon>
        <taxon>Lysobacterales</taxon>
        <taxon>Rhodanobacteraceae</taxon>
        <taxon>Dyella</taxon>
    </lineage>
</organism>
<keyword evidence="2" id="KW-0805">Transcription regulation</keyword>
<dbReference type="EMBL" id="JACZZA010000002">
    <property type="protein sequence ID" value="MBE1160023.1"/>
    <property type="molecule type" value="Genomic_DNA"/>
</dbReference>
<gene>
    <name evidence="5" type="ORF">IGX34_06465</name>
</gene>
<evidence type="ECO:0000313" key="6">
    <source>
        <dbReference type="Proteomes" id="UP000651010"/>
    </source>
</evidence>
<name>A0ABR9G7J9_9GAMM</name>
<reference evidence="5 6" key="1">
    <citation type="submission" date="2020-09" db="EMBL/GenBank/DDBJ databases">
        <title>Dyella sp. 7MK23 isolated from forest soil.</title>
        <authorList>
            <person name="Fu J."/>
        </authorList>
    </citation>
    <scope>NUCLEOTIDE SEQUENCE [LARGE SCALE GENOMIC DNA]</scope>
    <source>
        <strain evidence="5 6">7MK23</strain>
    </source>
</reference>
<keyword evidence="3" id="KW-0238">DNA-binding</keyword>
<evidence type="ECO:0000256" key="3">
    <source>
        <dbReference type="ARBA" id="ARBA00023125"/>
    </source>
</evidence>
<keyword evidence="4" id="KW-0804">Transcription</keyword>
<evidence type="ECO:0000256" key="2">
    <source>
        <dbReference type="ARBA" id="ARBA00023015"/>
    </source>
</evidence>
<dbReference type="Gene3D" id="1.10.4040.10">
    <property type="entry name" value="Penicillinase repressor domain"/>
    <property type="match status" value="1"/>
</dbReference>
<evidence type="ECO:0000256" key="1">
    <source>
        <dbReference type="ARBA" id="ARBA00011046"/>
    </source>
</evidence>
<dbReference type="Proteomes" id="UP000651010">
    <property type="component" value="Unassembled WGS sequence"/>
</dbReference>
<proteinExistence type="inferred from homology"/>